<reference evidence="2 3" key="1">
    <citation type="journal article" date="2020" name="Nature">
        <title>Six reference-quality genomes reveal evolution of bat adaptations.</title>
        <authorList>
            <person name="Jebb D."/>
            <person name="Huang Z."/>
            <person name="Pippel M."/>
            <person name="Hughes G.M."/>
            <person name="Lavrichenko K."/>
            <person name="Devanna P."/>
            <person name="Winkler S."/>
            <person name="Jermiin L.S."/>
            <person name="Skirmuntt E.C."/>
            <person name="Katzourakis A."/>
            <person name="Burkitt-Gray L."/>
            <person name="Ray D.A."/>
            <person name="Sullivan K.A.M."/>
            <person name="Roscito J.G."/>
            <person name="Kirilenko B.M."/>
            <person name="Davalos L.M."/>
            <person name="Corthals A.P."/>
            <person name="Power M.L."/>
            <person name="Jones G."/>
            <person name="Ransome R.D."/>
            <person name="Dechmann D.K.N."/>
            <person name="Locatelli A.G."/>
            <person name="Puechmaille S.J."/>
            <person name="Fedrigo O."/>
            <person name="Jarvis E.D."/>
            <person name="Hiller M."/>
            <person name="Vernes S.C."/>
            <person name="Myers E.W."/>
            <person name="Teeling E.C."/>
        </authorList>
    </citation>
    <scope>NUCLEOTIDE SEQUENCE [LARGE SCALE GENOMIC DNA]</scope>
    <source>
        <strain evidence="2">MMyoMyo1</strain>
        <tissue evidence="2">Flight muscle</tissue>
    </source>
</reference>
<gene>
    <name evidence="2" type="ORF">mMyoMyo1_008795</name>
</gene>
<comment type="caution">
    <text evidence="2">The sequence shown here is derived from an EMBL/GenBank/DDBJ whole genome shotgun (WGS) entry which is preliminary data.</text>
</comment>
<name>A0A7J7UD35_MYOMY</name>
<feature type="region of interest" description="Disordered" evidence="1">
    <location>
        <begin position="1"/>
        <end position="26"/>
    </location>
</feature>
<dbReference type="Proteomes" id="UP000527355">
    <property type="component" value="Unassembled WGS sequence"/>
</dbReference>
<feature type="compositionally biased region" description="Polar residues" evidence="1">
    <location>
        <begin position="75"/>
        <end position="90"/>
    </location>
</feature>
<protein>
    <submittedName>
        <fullName evidence="2">Uncharacterized protein</fullName>
    </submittedName>
</protein>
<organism evidence="2 3">
    <name type="scientific">Myotis myotis</name>
    <name type="common">Greater mouse-eared bat</name>
    <name type="synonym">Vespertilio myotis</name>
    <dbReference type="NCBI Taxonomy" id="51298"/>
    <lineage>
        <taxon>Eukaryota</taxon>
        <taxon>Metazoa</taxon>
        <taxon>Chordata</taxon>
        <taxon>Craniata</taxon>
        <taxon>Vertebrata</taxon>
        <taxon>Euteleostomi</taxon>
        <taxon>Mammalia</taxon>
        <taxon>Eutheria</taxon>
        <taxon>Laurasiatheria</taxon>
        <taxon>Chiroptera</taxon>
        <taxon>Yangochiroptera</taxon>
        <taxon>Vespertilionidae</taxon>
        <taxon>Myotis</taxon>
    </lineage>
</organism>
<keyword evidence="3" id="KW-1185">Reference proteome</keyword>
<evidence type="ECO:0000313" key="3">
    <source>
        <dbReference type="Proteomes" id="UP000527355"/>
    </source>
</evidence>
<dbReference type="AlphaFoldDB" id="A0A7J7UD35"/>
<evidence type="ECO:0000256" key="1">
    <source>
        <dbReference type="SAM" id="MobiDB-lite"/>
    </source>
</evidence>
<sequence length="232" mass="24648">MPPDLTSCPRPPWARALRGTRPAGLPLSCPALGLSSKKMQGRDIHSQTQFISPRTATARSHPHVMHTEGCHRDCTSSPPATCSEPVASQTRHSRGAATAEDPAPRDSRSGSLAGQWVPAGSTASPGDRQKCGLRRLPALLVRNLRFNGLPGNRGREKAWAGQGGPGPGARPFRGDCSRYDEMLAQFADAASFHQRAWPSVCPSAGWGDEGSFSGLGGTQCKLRVHRPLCPAS</sequence>
<feature type="region of interest" description="Disordered" evidence="1">
    <location>
        <begin position="69"/>
        <end position="130"/>
    </location>
</feature>
<evidence type="ECO:0000313" key="2">
    <source>
        <dbReference type="EMBL" id="KAF6310748.1"/>
    </source>
</evidence>
<accession>A0A7J7UD35</accession>
<proteinExistence type="predicted"/>
<dbReference type="EMBL" id="JABWUV010000013">
    <property type="protein sequence ID" value="KAF6310748.1"/>
    <property type="molecule type" value="Genomic_DNA"/>
</dbReference>